<evidence type="ECO:0000259" key="3">
    <source>
        <dbReference type="Pfam" id="PF00501"/>
    </source>
</evidence>
<name>A0ABS9YVY2_9MYCO</name>
<dbReference type="InterPro" id="IPR040097">
    <property type="entry name" value="FAAL/FAAC"/>
</dbReference>
<protein>
    <submittedName>
        <fullName evidence="4">AMP-binding protein</fullName>
    </submittedName>
</protein>
<comment type="similarity">
    <text evidence="1">Belongs to the ATP-dependent AMP-binding enzyme family.</text>
</comment>
<dbReference type="RefSeq" id="WP_243071690.1">
    <property type="nucleotide sequence ID" value="NZ_JAIVFL010000001.1"/>
</dbReference>
<evidence type="ECO:0000256" key="2">
    <source>
        <dbReference type="ARBA" id="ARBA00022598"/>
    </source>
</evidence>
<dbReference type="Gene3D" id="3.40.50.12780">
    <property type="entry name" value="N-terminal domain of ligase-like"/>
    <property type="match status" value="1"/>
</dbReference>
<dbReference type="EMBL" id="JAIVFL010000001">
    <property type="protein sequence ID" value="MCI4675360.1"/>
    <property type="molecule type" value="Genomic_DNA"/>
</dbReference>
<evidence type="ECO:0000256" key="1">
    <source>
        <dbReference type="ARBA" id="ARBA00006432"/>
    </source>
</evidence>
<dbReference type="InterPro" id="IPR042099">
    <property type="entry name" value="ANL_N_sf"/>
</dbReference>
<sequence length="623" mass="66500">MRPGPNGTPGRGNRLKLEDYLDDAGNIALPPDVTITSFLDHNIAQFGDTASYRYIDFEHDPSGRPIELTWDELGVRLRAVGARLQQVTQPGERVAILAPQGVDYVVGFFAAVQAGNIAVPLFAPELPGHAERLDAVLADATPTVVLTTSAGAEAVQTFLRKLPRGRRPRVIAIDAVPDSVGDTFVPAALESDGIAYLQYTSGSTRTPAGVEITHRAVCTNVVQMIISVGLDWDIASISWLPLFHDMGLLMIMFPALCGGHLTLMSPTAFVRRPHRWIKELAVEAKRGRTFAAAPNFAFELAADRGLPPQGEDLDLSNVAGLINGSEPVNVHSIDKFNAAFAPYGLPPEAIKPSYGMAEATLFVSTIGPENRAGAVYLDRTELGLGRAVRVAPDSPNAVPEVSCGRIARSQWAVIVDPGTEAELPDGRVGEIWLHGDNIGRGYWGRERETELAFHNKLQVRLDQGGHAEGVPVNATWFRTGDMGVYLDGEIYITGRMKDLVIIDGRNHYPQDIEATAADASKSVRSGFVAAFSVPAGELPCSAGSSDTGAGERLVIVAERGPGAGKAEPGPIIDAIRAAVSRHHALPVADVRLVAAGAIPRTTSGKLARRACRAEYLAGVLGQR</sequence>
<evidence type="ECO:0000313" key="4">
    <source>
        <dbReference type="EMBL" id="MCI4675360.1"/>
    </source>
</evidence>
<dbReference type="CDD" id="cd05931">
    <property type="entry name" value="FAAL"/>
    <property type="match status" value="1"/>
</dbReference>
<dbReference type="InterPro" id="IPR000873">
    <property type="entry name" value="AMP-dep_synth/lig_dom"/>
</dbReference>
<evidence type="ECO:0000313" key="5">
    <source>
        <dbReference type="Proteomes" id="UP001139068"/>
    </source>
</evidence>
<dbReference type="PANTHER" id="PTHR22754:SF32">
    <property type="entry name" value="DISCO-INTERACTING PROTEIN 2"/>
    <property type="match status" value="1"/>
</dbReference>
<organism evidence="4 5">
    <name type="scientific">Candidatus Mycolicibacterium alkanivorans</name>
    <dbReference type="NCBI Taxonomy" id="2954114"/>
    <lineage>
        <taxon>Bacteria</taxon>
        <taxon>Bacillati</taxon>
        <taxon>Actinomycetota</taxon>
        <taxon>Actinomycetes</taxon>
        <taxon>Mycobacteriales</taxon>
        <taxon>Mycobacteriaceae</taxon>
        <taxon>Mycolicibacterium</taxon>
    </lineage>
</organism>
<comment type="caution">
    <text evidence="4">The sequence shown here is derived from an EMBL/GenBank/DDBJ whole genome shotgun (WGS) entry which is preliminary data.</text>
</comment>
<dbReference type="Gene3D" id="3.30.300.30">
    <property type="match status" value="1"/>
</dbReference>
<keyword evidence="5" id="KW-1185">Reference proteome</keyword>
<dbReference type="InterPro" id="IPR045851">
    <property type="entry name" value="AMP-bd_C_sf"/>
</dbReference>
<accession>A0ABS9YVY2</accession>
<keyword evidence="2" id="KW-0436">Ligase</keyword>
<dbReference type="NCBIfam" id="NF009124">
    <property type="entry name" value="PRK12476.1"/>
    <property type="match status" value="1"/>
</dbReference>
<dbReference type="Pfam" id="PF00501">
    <property type="entry name" value="AMP-binding"/>
    <property type="match status" value="1"/>
</dbReference>
<proteinExistence type="inferred from homology"/>
<dbReference type="SUPFAM" id="SSF56801">
    <property type="entry name" value="Acetyl-CoA synthetase-like"/>
    <property type="match status" value="1"/>
</dbReference>
<dbReference type="PANTHER" id="PTHR22754">
    <property type="entry name" value="DISCO-INTERACTING PROTEIN 2 DIP2 -RELATED"/>
    <property type="match status" value="1"/>
</dbReference>
<gene>
    <name evidence="4" type="ORF">K9U37_10895</name>
</gene>
<dbReference type="Proteomes" id="UP001139068">
    <property type="component" value="Unassembled WGS sequence"/>
</dbReference>
<feature type="domain" description="AMP-dependent synthetase/ligase" evidence="3">
    <location>
        <begin position="41"/>
        <end position="443"/>
    </location>
</feature>
<reference evidence="4" key="1">
    <citation type="journal article" date="2022" name="ISME J.">
        <title>Identification of active gaseous-alkane degraders at natural gas seeps.</title>
        <authorList>
            <person name="Farhan Ul Haque M."/>
            <person name="Hernandez M."/>
            <person name="Crombie A.T."/>
            <person name="Murrell J.C."/>
        </authorList>
    </citation>
    <scope>NUCLEOTIDE SEQUENCE</scope>
    <source>
        <strain evidence="4">ANDR5</strain>
    </source>
</reference>